<dbReference type="Pfam" id="PF13561">
    <property type="entry name" value="adh_short_C2"/>
    <property type="match status" value="1"/>
</dbReference>
<dbReference type="OrthoDB" id="9793325at2"/>
<comment type="similarity">
    <text evidence="1">Belongs to the short-chain dehydrogenases/reductases (SDR) family.</text>
</comment>
<dbReference type="Gene3D" id="3.40.50.720">
    <property type="entry name" value="NAD(P)-binding Rossmann-like Domain"/>
    <property type="match status" value="1"/>
</dbReference>
<keyword evidence="3" id="KW-1185">Reference proteome</keyword>
<protein>
    <submittedName>
        <fullName evidence="2">3-oxoacyl-ACP reductase</fullName>
    </submittedName>
</protein>
<reference evidence="2" key="1">
    <citation type="submission" date="2017-04" db="EMBL/GenBank/DDBJ databases">
        <title>Unexpected and diverse lifestyles within the genus Limnohabitans.</title>
        <authorList>
            <person name="Kasalicky V."/>
            <person name="Mehrshad M."/>
            <person name="Andrei S.-A."/>
            <person name="Salcher M."/>
            <person name="Kratochvilova H."/>
            <person name="Simek K."/>
            <person name="Ghai R."/>
        </authorList>
    </citation>
    <scope>NUCLEOTIDE SEQUENCE [LARGE SCALE GENOMIC DNA]</scope>
    <source>
        <strain evidence="2">II-D5</strain>
    </source>
</reference>
<dbReference type="EMBL" id="LFYT02000043">
    <property type="protein sequence ID" value="PVE41051.1"/>
    <property type="molecule type" value="Genomic_DNA"/>
</dbReference>
<dbReference type="RefSeq" id="WP_053173686.1">
    <property type="nucleotide sequence ID" value="NZ_LFYT02000043.1"/>
</dbReference>
<dbReference type="STRING" id="1293045.H663_12665"/>
<dbReference type="AlphaFoldDB" id="A0A2T7U8T8"/>
<organism evidence="2 3">
    <name type="scientific">Limnohabitans planktonicus II-D5</name>
    <dbReference type="NCBI Taxonomy" id="1293045"/>
    <lineage>
        <taxon>Bacteria</taxon>
        <taxon>Pseudomonadati</taxon>
        <taxon>Pseudomonadota</taxon>
        <taxon>Betaproteobacteria</taxon>
        <taxon>Burkholderiales</taxon>
        <taxon>Comamonadaceae</taxon>
        <taxon>Limnohabitans</taxon>
    </lineage>
</organism>
<dbReference type="PANTHER" id="PTHR42879">
    <property type="entry name" value="3-OXOACYL-(ACYL-CARRIER-PROTEIN) REDUCTASE"/>
    <property type="match status" value="1"/>
</dbReference>
<dbReference type="SUPFAM" id="SSF51735">
    <property type="entry name" value="NAD(P)-binding Rossmann-fold domains"/>
    <property type="match status" value="1"/>
</dbReference>
<evidence type="ECO:0000256" key="1">
    <source>
        <dbReference type="ARBA" id="ARBA00006484"/>
    </source>
</evidence>
<dbReference type="InterPro" id="IPR036291">
    <property type="entry name" value="NAD(P)-bd_dom_sf"/>
</dbReference>
<name>A0A2T7U8T8_9BURK</name>
<dbReference type="FunFam" id="3.40.50.720:FF:000084">
    <property type="entry name" value="Short-chain dehydrogenase reductase"/>
    <property type="match status" value="1"/>
</dbReference>
<dbReference type="InterPro" id="IPR050259">
    <property type="entry name" value="SDR"/>
</dbReference>
<sequence length="251" mass="27041">MDLQLNNKTALVTGASVGIGRGIAKALAAEGVRVAVSARRVDKLQELAAEIVAAGGHAPVIIESDLYAEDAAKRLADAALAGLGSVDILVNNAGGSRSFKELHVSEEAWQEAITLNFHRPRQVADALIDQMIARNWGRIINITGKSEPEHTNGAFCAKAGMHSWAKGLSRMVGKHGVTVNCVPPGRIHSEQIFRNYTPEYRQWQCDNEIPVGRYGEPEDMANLVTFLASPLASYITGAVIPVDGGLRKYQF</sequence>
<dbReference type="InterPro" id="IPR002347">
    <property type="entry name" value="SDR_fam"/>
</dbReference>
<proteinExistence type="inferred from homology"/>
<evidence type="ECO:0000313" key="2">
    <source>
        <dbReference type="EMBL" id="PVE41051.1"/>
    </source>
</evidence>
<dbReference type="Proteomes" id="UP000037507">
    <property type="component" value="Unassembled WGS sequence"/>
</dbReference>
<dbReference type="PANTHER" id="PTHR42879:SF2">
    <property type="entry name" value="3-OXOACYL-[ACYL-CARRIER-PROTEIN] REDUCTASE FABG"/>
    <property type="match status" value="1"/>
</dbReference>
<gene>
    <name evidence="2" type="ORF">H663_019215</name>
</gene>
<accession>A0A2T7U8T8</accession>
<evidence type="ECO:0000313" key="3">
    <source>
        <dbReference type="Proteomes" id="UP000037507"/>
    </source>
</evidence>
<dbReference type="PRINTS" id="PR00081">
    <property type="entry name" value="GDHRDH"/>
</dbReference>
<comment type="caution">
    <text evidence="2">The sequence shown here is derived from an EMBL/GenBank/DDBJ whole genome shotgun (WGS) entry which is preliminary data.</text>
</comment>